<gene>
    <name evidence="1" type="primary">ycf2-A</name>
    <name evidence="1" type="ORF">AXF42_Ash016062</name>
</gene>
<dbReference type="OrthoDB" id="952933at2759"/>
<sequence length="63" mass="7330">MLFLNKPIHLGPCGSIFFSIQRSALCLYVFCIREFFADEEMSKGLIASQTNPPTSIYKRWFHK</sequence>
<protein>
    <submittedName>
        <fullName evidence="1">Protein ycf2</fullName>
    </submittedName>
</protein>
<proteinExistence type="predicted"/>
<dbReference type="EMBL" id="KZ451918">
    <property type="protein sequence ID" value="PKA62270.1"/>
    <property type="molecule type" value="Genomic_DNA"/>
</dbReference>
<name>A0A2I0B3A2_9ASPA</name>
<evidence type="ECO:0000313" key="2">
    <source>
        <dbReference type="Proteomes" id="UP000236161"/>
    </source>
</evidence>
<dbReference type="Proteomes" id="UP000236161">
    <property type="component" value="Unassembled WGS sequence"/>
</dbReference>
<reference evidence="1 2" key="1">
    <citation type="journal article" date="2017" name="Nature">
        <title>The Apostasia genome and the evolution of orchids.</title>
        <authorList>
            <person name="Zhang G.Q."/>
            <person name="Liu K.W."/>
            <person name="Li Z."/>
            <person name="Lohaus R."/>
            <person name="Hsiao Y.Y."/>
            <person name="Niu S.C."/>
            <person name="Wang J.Y."/>
            <person name="Lin Y.C."/>
            <person name="Xu Q."/>
            <person name="Chen L.J."/>
            <person name="Yoshida K."/>
            <person name="Fujiwara S."/>
            <person name="Wang Z.W."/>
            <person name="Zhang Y.Q."/>
            <person name="Mitsuda N."/>
            <person name="Wang M."/>
            <person name="Liu G.H."/>
            <person name="Pecoraro L."/>
            <person name="Huang H.X."/>
            <person name="Xiao X.J."/>
            <person name="Lin M."/>
            <person name="Wu X.Y."/>
            <person name="Wu W.L."/>
            <person name="Chen Y.Y."/>
            <person name="Chang S.B."/>
            <person name="Sakamoto S."/>
            <person name="Ohme-Takagi M."/>
            <person name="Yagi M."/>
            <person name="Zeng S.J."/>
            <person name="Shen C.Y."/>
            <person name="Yeh C.M."/>
            <person name="Luo Y.B."/>
            <person name="Tsai W.C."/>
            <person name="Van de Peer Y."/>
            <person name="Liu Z.J."/>
        </authorList>
    </citation>
    <scope>NUCLEOTIDE SEQUENCE [LARGE SCALE GENOMIC DNA]</scope>
    <source>
        <strain evidence="2">cv. Shenzhen</strain>
        <tissue evidence="1">Stem</tissue>
    </source>
</reference>
<keyword evidence="2" id="KW-1185">Reference proteome</keyword>
<organism evidence="1 2">
    <name type="scientific">Apostasia shenzhenica</name>
    <dbReference type="NCBI Taxonomy" id="1088818"/>
    <lineage>
        <taxon>Eukaryota</taxon>
        <taxon>Viridiplantae</taxon>
        <taxon>Streptophyta</taxon>
        <taxon>Embryophyta</taxon>
        <taxon>Tracheophyta</taxon>
        <taxon>Spermatophyta</taxon>
        <taxon>Magnoliopsida</taxon>
        <taxon>Liliopsida</taxon>
        <taxon>Asparagales</taxon>
        <taxon>Orchidaceae</taxon>
        <taxon>Apostasioideae</taxon>
        <taxon>Apostasia</taxon>
    </lineage>
</organism>
<dbReference type="AlphaFoldDB" id="A0A2I0B3A2"/>
<accession>A0A2I0B3A2</accession>
<evidence type="ECO:0000313" key="1">
    <source>
        <dbReference type="EMBL" id="PKA62270.1"/>
    </source>
</evidence>